<keyword evidence="3" id="KW-0813">Transport</keyword>
<keyword evidence="10" id="KW-1185">Reference proteome</keyword>
<evidence type="ECO:0000256" key="2">
    <source>
        <dbReference type="ARBA" id="ARBA00008554"/>
    </source>
</evidence>
<dbReference type="PANTHER" id="PTHR12022:SF0">
    <property type="entry name" value="CYTOCHROME B-C1 COMPLEX SUBUNIT 7"/>
    <property type="match status" value="1"/>
</dbReference>
<gene>
    <name evidence="11" type="primary">LOC34622288</name>
</gene>
<dbReference type="InterPro" id="IPR003197">
    <property type="entry name" value="QCR7"/>
</dbReference>
<keyword evidence="8" id="KW-0472">Membrane</keyword>
<dbReference type="PANTHER" id="PTHR12022">
    <property type="entry name" value="UBIQUINOL-CYTOCHROME C REDUCTASE COMPLEX 14 KD PROTEIN"/>
    <property type="match status" value="1"/>
</dbReference>
<dbReference type="SUPFAM" id="SSF81524">
    <property type="entry name" value="14 kDa protein of cytochrome bc1 complex (Ubiquinol-cytochrome c reductase)"/>
    <property type="match status" value="1"/>
</dbReference>
<feature type="region of interest" description="Disordered" evidence="9">
    <location>
        <begin position="238"/>
        <end position="267"/>
    </location>
</feature>
<dbReference type="GeneID" id="34622288"/>
<evidence type="ECO:0000256" key="1">
    <source>
        <dbReference type="ARBA" id="ARBA00004443"/>
    </source>
</evidence>
<protein>
    <submittedName>
        <fullName evidence="11">Uncharacterized protein LOC34622288</fullName>
    </submittedName>
</protein>
<evidence type="ECO:0000313" key="11">
    <source>
        <dbReference type="RefSeq" id="XP_022588728.2"/>
    </source>
</evidence>
<sequence>MAAFHREVAKYFAKYAASTPGSTSTSLMAFTPAAPAPSRFRTALGEVFSPIWFRFFRGPLDRWNQAAIGKYLREQGLMYDDLYSDKEPVIERALELLPEDIATARYRRIMRATHLNHIRLYLPPHEQNYDPFIPYLAPYVEEAKFQLQEEEELLGYHMWDRRLYSGGCTGFGDFEPGMHFLVSFPNMYGGGSGPHNKAHLSSLARNQPLKGLMACLPSFHACDSSPPATAMRFPPAASIFSKGRSSPRFEERRRRQSGPAQPARAASGGCKSEVFAHGAVLWCVFTQQLIPCLHDPTPTRS</sequence>
<keyword evidence="6" id="KW-0249">Electron transport</keyword>
<comment type="subcellular location">
    <subcellularLocation>
        <location evidence="1">Mitochondrion inner membrane</location>
        <topology evidence="1">Peripheral membrane protein</topology>
        <orientation evidence="1">Matrix side</orientation>
    </subcellularLocation>
</comment>
<evidence type="ECO:0000256" key="8">
    <source>
        <dbReference type="ARBA" id="ARBA00023136"/>
    </source>
</evidence>
<accession>A0A6P5WDN4</accession>
<evidence type="ECO:0000256" key="4">
    <source>
        <dbReference type="ARBA" id="ARBA00022660"/>
    </source>
</evidence>
<dbReference type="Pfam" id="PF02271">
    <property type="entry name" value="UCR_14kD"/>
    <property type="match status" value="1"/>
</dbReference>
<evidence type="ECO:0000256" key="6">
    <source>
        <dbReference type="ARBA" id="ARBA00022982"/>
    </source>
</evidence>
<dbReference type="GO" id="GO:0045275">
    <property type="term" value="C:respiratory chain complex III"/>
    <property type="evidence" value="ECO:0007669"/>
    <property type="project" value="InterPro"/>
</dbReference>
<keyword evidence="7" id="KW-0496">Mitochondrion</keyword>
<keyword evidence="4" id="KW-0679">Respiratory chain</keyword>
<keyword evidence="5" id="KW-0999">Mitochondrion inner membrane</keyword>
<evidence type="ECO:0000256" key="5">
    <source>
        <dbReference type="ARBA" id="ARBA00022792"/>
    </source>
</evidence>
<dbReference type="InterPro" id="IPR036544">
    <property type="entry name" value="QCR7_sf"/>
</dbReference>
<dbReference type="Gene3D" id="1.10.1090.10">
    <property type="entry name" value="Cytochrome b-c1 complex subunit 7"/>
    <property type="match status" value="1"/>
</dbReference>
<dbReference type="GO" id="GO:0005743">
    <property type="term" value="C:mitochondrial inner membrane"/>
    <property type="evidence" value="ECO:0007669"/>
    <property type="project" value="UniProtKB-SubCell"/>
</dbReference>
<evidence type="ECO:0000256" key="3">
    <source>
        <dbReference type="ARBA" id="ARBA00022448"/>
    </source>
</evidence>
<evidence type="ECO:0000256" key="9">
    <source>
        <dbReference type="SAM" id="MobiDB-lite"/>
    </source>
</evidence>
<evidence type="ECO:0000313" key="10">
    <source>
        <dbReference type="Proteomes" id="UP000515125"/>
    </source>
</evidence>
<comment type="similarity">
    <text evidence="2">Belongs to the UQCRB/QCR7 family.</text>
</comment>
<reference evidence="11" key="1">
    <citation type="submission" date="2025-08" db="UniProtKB">
        <authorList>
            <consortium name="RefSeq"/>
        </authorList>
    </citation>
    <scope>IDENTIFICATION</scope>
</reference>
<evidence type="ECO:0000256" key="7">
    <source>
        <dbReference type="ARBA" id="ARBA00023128"/>
    </source>
</evidence>
<name>A0A6P5WDN4_9EIME</name>
<dbReference type="GO" id="GO:0006122">
    <property type="term" value="P:mitochondrial electron transport, ubiquinol to cytochrome c"/>
    <property type="evidence" value="ECO:0007669"/>
    <property type="project" value="InterPro"/>
</dbReference>
<dbReference type="RefSeq" id="XP_022588728.2">
    <property type="nucleotide sequence ID" value="XM_022735457.2"/>
</dbReference>
<proteinExistence type="inferred from homology"/>
<dbReference type="AlphaFoldDB" id="A0A6P5WDN4"/>
<dbReference type="Proteomes" id="UP000515125">
    <property type="component" value="Unplaced"/>
</dbReference>
<organism evidence="10 11">
    <name type="scientific">Cyclospora cayetanensis</name>
    <dbReference type="NCBI Taxonomy" id="88456"/>
    <lineage>
        <taxon>Eukaryota</taxon>
        <taxon>Sar</taxon>
        <taxon>Alveolata</taxon>
        <taxon>Apicomplexa</taxon>
        <taxon>Conoidasida</taxon>
        <taxon>Coccidia</taxon>
        <taxon>Eucoccidiorida</taxon>
        <taxon>Eimeriorina</taxon>
        <taxon>Eimeriidae</taxon>
        <taxon>Cyclospora</taxon>
    </lineage>
</organism>
<dbReference type="OrthoDB" id="425749at2759"/>